<reference evidence="2" key="1">
    <citation type="journal article" date="2010" name="Science">
        <title>Plasticity of animal genome architecture unmasked by rapid evolution of a pelagic tunicate.</title>
        <authorList>
            <person name="Denoeud F."/>
            <person name="Henriet S."/>
            <person name="Mungpakdee S."/>
            <person name="Aury J.M."/>
            <person name="Da Silva C."/>
            <person name="Brinkmann H."/>
            <person name="Mikhaleva J."/>
            <person name="Olsen L.C."/>
            <person name="Jubin C."/>
            <person name="Canestro C."/>
            <person name="Bouquet J.M."/>
            <person name="Danks G."/>
            <person name="Poulain J."/>
            <person name="Campsteijn C."/>
            <person name="Adamski M."/>
            <person name="Cross I."/>
            <person name="Yadetie F."/>
            <person name="Muffato M."/>
            <person name="Louis A."/>
            <person name="Butcher S."/>
            <person name="Tsagkogeorga G."/>
            <person name="Konrad A."/>
            <person name="Singh S."/>
            <person name="Jensen M.F."/>
            <person name="Cong E.H."/>
            <person name="Eikeseth-Otteraa H."/>
            <person name="Noel B."/>
            <person name="Anthouard V."/>
            <person name="Porcel B.M."/>
            <person name="Kachouri-Lafond R."/>
            <person name="Nishino A."/>
            <person name="Ugolini M."/>
            <person name="Chourrout P."/>
            <person name="Nishida H."/>
            <person name="Aasland R."/>
            <person name="Huzurbazar S."/>
            <person name="Westhof E."/>
            <person name="Delsuc F."/>
            <person name="Lehrach H."/>
            <person name="Reinhardt R."/>
            <person name="Weissenbach J."/>
            <person name="Roy S.W."/>
            <person name="Artiguenave F."/>
            <person name="Postlethwait J.H."/>
            <person name="Manak J.R."/>
            <person name="Thompson E.M."/>
            <person name="Jaillon O."/>
            <person name="Du Pasquier L."/>
            <person name="Boudinot P."/>
            <person name="Liberles D.A."/>
            <person name="Volff J.N."/>
            <person name="Philippe H."/>
            <person name="Lenhard B."/>
            <person name="Roest Crollius H."/>
            <person name="Wincker P."/>
            <person name="Chourrout D."/>
        </authorList>
    </citation>
    <scope>NUCLEOTIDE SEQUENCE [LARGE SCALE GENOMIC DNA]</scope>
</reference>
<dbReference type="OrthoDB" id="10301288at2759"/>
<sequence>MRLLLPFGLLLANTFADELAPQKYIDLVMDYLNTLPPEVEGPYGPLVFDSTTLQCAEDSLENLPKLPIENSRENVYQHMMMGLFIKGDENALDAIKAAMTADAWIYNGVFVIETMLNFDMHFVAANISANPDSWDFSAVNWTMTGSTDSELSEDYMADILEGHPMSADLSVLTEVIAPVLEGYEDVFMYSSARTVCQSPSIIQTDHWVCPLGFDPATASCPGGCADEGCVLEQTLEQVCGSYGQQSFNWGLSPLAGSWGMDWFEDQVGNYGPPALSGFQQLEILEGAAQAIASMNAFSGAPFAGDQFASAVQGWFDANSANYSTIVSDILNSGAYEGLDWLLTAGEFMTPDFGGNNRNASGGANYATSSNGYWQIYDMIDLVSVNGSWNIFGNEWNEGNASYVNFTMGHWNSWLESNEDEWGGNSQQLIEFWSTMEWFNAIRNGTMNIYGPGGEGGEGGTPGEIPIIVMESVEWPFPTGCITKTYQASINEYLTTHGKNSSLLTDMNSFWIQMSFEQGLDWTLAPGSVFEVLTGTAYGTISLQNFLNTIDPSGAKWAAFEGCWALPEFNSLIARIESQLLIGTFWDPPAAADSVEAGELFENANWNELRIDEECCSVDALSIAEDYDAMPNLDWIWASNSSLQIADQIFPLLDPACCDFNGTLLGFFNVTNQTDGYGSLHGDPHVIVQTQGQEAICFKLEANENGVYSLLTDSVSGLEATGELVHEDEKFVMEKVYITSPKGLQIEIDSYFLKIAREGKTILETLLGSFDEFGIDDVHFSLSGVASGEHNNAVKMTISGIKGEKIELLVATKQTKSSLRFSVLNSDGLSTSGLTGIIGESIMPNDYKIDQNGFVHIGNRVILGGKQSHDSNYDCLLLSDDDVALFIGHPVSDFQTIKTFELLEDLSTK</sequence>
<keyword evidence="1" id="KW-0732">Signal</keyword>
<gene>
    <name evidence="2" type="ORF">GSOID_T00005836001</name>
</gene>
<proteinExistence type="predicted"/>
<dbReference type="AlphaFoldDB" id="E4WSX9"/>
<dbReference type="EMBL" id="FN653016">
    <property type="protein sequence ID" value="CBY06774.1"/>
    <property type="molecule type" value="Genomic_DNA"/>
</dbReference>
<feature type="signal peptide" evidence="1">
    <location>
        <begin position="1"/>
        <end position="16"/>
    </location>
</feature>
<evidence type="ECO:0008006" key="4">
    <source>
        <dbReference type="Google" id="ProtNLM"/>
    </source>
</evidence>
<dbReference type="InParanoid" id="E4WSX9"/>
<organism evidence="2">
    <name type="scientific">Oikopleura dioica</name>
    <name type="common">Tunicate</name>
    <dbReference type="NCBI Taxonomy" id="34765"/>
    <lineage>
        <taxon>Eukaryota</taxon>
        <taxon>Metazoa</taxon>
        <taxon>Chordata</taxon>
        <taxon>Tunicata</taxon>
        <taxon>Appendicularia</taxon>
        <taxon>Copelata</taxon>
        <taxon>Oikopleuridae</taxon>
        <taxon>Oikopleura</taxon>
    </lineage>
</organism>
<accession>E4WSX9</accession>
<evidence type="ECO:0000313" key="2">
    <source>
        <dbReference type="EMBL" id="CBY06774.1"/>
    </source>
</evidence>
<keyword evidence="3" id="KW-1185">Reference proteome</keyword>
<evidence type="ECO:0000256" key="1">
    <source>
        <dbReference type="SAM" id="SignalP"/>
    </source>
</evidence>
<protein>
    <recommendedName>
        <fullName evidence="4">VWFD domain-containing protein</fullName>
    </recommendedName>
</protein>
<name>E4WSX9_OIKDI</name>
<evidence type="ECO:0000313" key="3">
    <source>
        <dbReference type="Proteomes" id="UP000001307"/>
    </source>
</evidence>
<feature type="chain" id="PRO_5005673793" description="VWFD domain-containing protein" evidence="1">
    <location>
        <begin position="17"/>
        <end position="908"/>
    </location>
</feature>
<dbReference type="Proteomes" id="UP000001307">
    <property type="component" value="Unassembled WGS sequence"/>
</dbReference>